<evidence type="ECO:0000313" key="2">
    <source>
        <dbReference type="EMBL" id="MBB4676718.1"/>
    </source>
</evidence>
<accession>A0A7W7FTS0</accession>
<comment type="caution">
    <text evidence="2">The sequence shown here is derived from an EMBL/GenBank/DDBJ whole genome shotgun (WGS) entry which is preliminary data.</text>
</comment>
<proteinExistence type="predicted"/>
<dbReference type="Proteomes" id="UP000533598">
    <property type="component" value="Unassembled WGS sequence"/>
</dbReference>
<feature type="compositionally biased region" description="Basic and acidic residues" evidence="1">
    <location>
        <begin position="105"/>
        <end position="123"/>
    </location>
</feature>
<keyword evidence="3" id="KW-1185">Reference proteome</keyword>
<dbReference type="AlphaFoldDB" id="A0A7W7FTS0"/>
<protein>
    <submittedName>
        <fullName evidence="2">Uncharacterized protein</fullName>
    </submittedName>
</protein>
<feature type="compositionally biased region" description="Basic and acidic residues" evidence="1">
    <location>
        <begin position="9"/>
        <end position="21"/>
    </location>
</feature>
<feature type="region of interest" description="Disordered" evidence="1">
    <location>
        <begin position="95"/>
        <end position="235"/>
    </location>
</feature>
<reference evidence="2 3" key="1">
    <citation type="submission" date="2020-08" db="EMBL/GenBank/DDBJ databases">
        <title>Sequencing the genomes of 1000 actinobacteria strains.</title>
        <authorList>
            <person name="Klenk H.-P."/>
        </authorList>
    </citation>
    <scope>NUCLEOTIDE SEQUENCE [LARGE SCALE GENOMIC DNA]</scope>
    <source>
        <strain evidence="2 3">DSM 44230</strain>
    </source>
</reference>
<evidence type="ECO:0000313" key="3">
    <source>
        <dbReference type="Proteomes" id="UP000533598"/>
    </source>
</evidence>
<sequence length="235" mass="24892">MAFQTLPERFPHPRQPGEDTPHPGCADRNLLGPSLPTATVCVPGMWFGIGRLTGMGEPYEHCSSSLLLSLIFPPPSFDSCPSGEDALDLDCRSGTSATEANNAKIKSEKDGLAGRADHRRGEGRSNPGMSRLRGWAGCRGLNQRGSEGSRVLRTAFRKPTTPRGAAPVTLGWPGGGLCCGGRSSGRGQQAPGRTENTREPSSWGFHPQPQNPNPTAQSGKDRPKTAKGRGSPVNV</sequence>
<gene>
    <name evidence="2" type="ORF">HNR67_002836</name>
</gene>
<evidence type="ECO:0000256" key="1">
    <source>
        <dbReference type="SAM" id="MobiDB-lite"/>
    </source>
</evidence>
<feature type="compositionally biased region" description="Gly residues" evidence="1">
    <location>
        <begin position="172"/>
        <end position="184"/>
    </location>
</feature>
<organism evidence="2 3">
    <name type="scientific">Crossiella cryophila</name>
    <dbReference type="NCBI Taxonomy" id="43355"/>
    <lineage>
        <taxon>Bacteria</taxon>
        <taxon>Bacillati</taxon>
        <taxon>Actinomycetota</taxon>
        <taxon>Actinomycetes</taxon>
        <taxon>Pseudonocardiales</taxon>
        <taxon>Pseudonocardiaceae</taxon>
        <taxon>Crossiella</taxon>
    </lineage>
</organism>
<name>A0A7W7FTS0_9PSEU</name>
<dbReference type="EMBL" id="JACHMH010000001">
    <property type="protein sequence ID" value="MBB4676718.1"/>
    <property type="molecule type" value="Genomic_DNA"/>
</dbReference>
<feature type="region of interest" description="Disordered" evidence="1">
    <location>
        <begin position="1"/>
        <end position="24"/>
    </location>
</feature>